<feature type="non-terminal residue" evidence="5">
    <location>
        <position position="1"/>
    </location>
</feature>
<evidence type="ECO:0000256" key="4">
    <source>
        <dbReference type="RuleBase" id="RU003690"/>
    </source>
</evidence>
<dbReference type="Pfam" id="PF00232">
    <property type="entry name" value="Glyco_hydro_1"/>
    <property type="match status" value="1"/>
</dbReference>
<evidence type="ECO:0000313" key="5">
    <source>
        <dbReference type="EMBL" id="KAF9613304.1"/>
    </source>
</evidence>
<comment type="caution">
    <text evidence="5">The sequence shown here is derived from an EMBL/GenBank/DDBJ whole genome shotgun (WGS) entry which is preliminary data.</text>
</comment>
<reference evidence="5 6" key="1">
    <citation type="submission" date="2020-10" db="EMBL/GenBank/DDBJ databases">
        <title>The Coptis chinensis genome and diversification of protoberbering-type alkaloids.</title>
        <authorList>
            <person name="Wang B."/>
            <person name="Shu S."/>
            <person name="Song C."/>
            <person name="Liu Y."/>
        </authorList>
    </citation>
    <scope>NUCLEOTIDE SEQUENCE [LARGE SCALE GENOMIC DNA]</scope>
    <source>
        <strain evidence="5">HL-2020</strain>
        <tissue evidence="5">Leaf</tissue>
    </source>
</reference>
<dbReference type="AlphaFoldDB" id="A0A835I9X2"/>
<proteinExistence type="inferred from homology"/>
<organism evidence="5 6">
    <name type="scientific">Coptis chinensis</name>
    <dbReference type="NCBI Taxonomy" id="261450"/>
    <lineage>
        <taxon>Eukaryota</taxon>
        <taxon>Viridiplantae</taxon>
        <taxon>Streptophyta</taxon>
        <taxon>Embryophyta</taxon>
        <taxon>Tracheophyta</taxon>
        <taxon>Spermatophyta</taxon>
        <taxon>Magnoliopsida</taxon>
        <taxon>Ranunculales</taxon>
        <taxon>Ranunculaceae</taxon>
        <taxon>Coptidoideae</taxon>
        <taxon>Coptis</taxon>
    </lineage>
</organism>
<dbReference type="SUPFAM" id="SSF51445">
    <property type="entry name" value="(Trans)glycosidases"/>
    <property type="match status" value="1"/>
</dbReference>
<sequence length="402" mass="46401">ALYNDFHLEQFRNVLGGKLSGGVNTRGIQYYNNRIDELLSKGLQPYVTLFHWDVPQHLEDEYGGFLSSLIVQDFQEYAELCYKEFGDRVKHWITLNEPWTFSNVGYNLGFFPPHRCSKSVGNCSAGNSSTEPYITAHNQLLAHAAAVKVYKEKYQTAQNGKIGITLVCHWMVPVSEAKIHKDAAQRAIDFMFGWFMDPLTYGNYPSIMQSLVRNRLPKFSEEQSRMVKGSFDFLGLNYYTANYAANALLSKEIPPSYLTDFNAHLSSERNGEQIGQKAGSPWLYVYPKGIQDVLVYTKNRYNNPIIYITENGVDEVSNSTLSLEEALSDNMRIDYHHHHLKFLLRAINEGVDVRGYFAWSFLDNFEWADGYTVRFGINYVDFKTLKRYPKHSSIWFKKFLLH</sequence>
<dbReference type="EMBL" id="JADFTS010000003">
    <property type="protein sequence ID" value="KAF9613304.1"/>
    <property type="molecule type" value="Genomic_DNA"/>
</dbReference>
<gene>
    <name evidence="5" type="ORF">IFM89_006814</name>
</gene>
<evidence type="ECO:0000256" key="1">
    <source>
        <dbReference type="ARBA" id="ARBA00010838"/>
    </source>
</evidence>
<dbReference type="InterPro" id="IPR017853">
    <property type="entry name" value="GH"/>
</dbReference>
<dbReference type="FunFam" id="3.20.20.80:FF:000020">
    <property type="entry name" value="Beta-glucosidase 12"/>
    <property type="match status" value="1"/>
</dbReference>
<dbReference type="InterPro" id="IPR001360">
    <property type="entry name" value="Glyco_hydro_1"/>
</dbReference>
<dbReference type="OrthoDB" id="65569at2759"/>
<dbReference type="PANTHER" id="PTHR10353:SF137">
    <property type="entry name" value="MYROSINASE 3-RELATED"/>
    <property type="match status" value="1"/>
</dbReference>
<keyword evidence="2" id="KW-0378">Hydrolase</keyword>
<comment type="similarity">
    <text evidence="1 4">Belongs to the glycosyl hydrolase 1 family.</text>
</comment>
<dbReference type="PANTHER" id="PTHR10353">
    <property type="entry name" value="GLYCOSYL HYDROLASE"/>
    <property type="match status" value="1"/>
</dbReference>
<accession>A0A835I9X2</accession>
<protein>
    <recommendedName>
        <fullName evidence="7">Beta-glucosidase</fullName>
    </recommendedName>
</protein>
<dbReference type="Gene3D" id="3.20.20.80">
    <property type="entry name" value="Glycosidases"/>
    <property type="match status" value="1"/>
</dbReference>
<evidence type="ECO:0008006" key="7">
    <source>
        <dbReference type="Google" id="ProtNLM"/>
    </source>
</evidence>
<dbReference type="GO" id="GO:0005975">
    <property type="term" value="P:carbohydrate metabolic process"/>
    <property type="evidence" value="ECO:0007669"/>
    <property type="project" value="InterPro"/>
</dbReference>
<dbReference type="Proteomes" id="UP000631114">
    <property type="component" value="Unassembled WGS sequence"/>
</dbReference>
<evidence type="ECO:0000313" key="6">
    <source>
        <dbReference type="Proteomes" id="UP000631114"/>
    </source>
</evidence>
<name>A0A835I9X2_9MAGN</name>
<dbReference type="GO" id="GO:0008422">
    <property type="term" value="F:beta-glucosidase activity"/>
    <property type="evidence" value="ECO:0007669"/>
    <property type="project" value="TreeGrafter"/>
</dbReference>
<keyword evidence="3" id="KW-0326">Glycosidase</keyword>
<evidence type="ECO:0000256" key="3">
    <source>
        <dbReference type="ARBA" id="ARBA00023295"/>
    </source>
</evidence>
<dbReference type="PRINTS" id="PR00131">
    <property type="entry name" value="GLHYDRLASE1"/>
</dbReference>
<evidence type="ECO:0000256" key="2">
    <source>
        <dbReference type="ARBA" id="ARBA00022801"/>
    </source>
</evidence>
<keyword evidence="6" id="KW-1185">Reference proteome</keyword>